<keyword evidence="4" id="KW-0597">Phosphoprotein</keyword>
<keyword evidence="6 14" id="KW-1133">Transmembrane helix</keyword>
<dbReference type="AlphaFoldDB" id="A0A4S2KZ42"/>
<evidence type="ECO:0000256" key="9">
    <source>
        <dbReference type="ARBA" id="ARBA00023212"/>
    </source>
</evidence>
<sequence length="932" mass="104166">ISLTERDELLNRSADAEEQGTRRRRSRRAINQSGAERRPGGGGGGARDHTAKSRERIESWSCGRVGVDGPGDEPGYTAVHRGRASAKTSRNVAIRPSPYVGRRSSTSRATRAPVRDRDHAHPRDKMSMDALSDAELRTKLMEYGYPVGPVTQTTRKILEKKLKKLMEARGAGGGGAASRHSLAARYSSEDTDDDTNTSVVKKKKSANLRRQTMANPMPPPSIIPPDVVNVAKNPVNENQSPPHSEFKNPTATNYDNSGVPSRTTLKTTQSKFIKTQRTYVSKPSEDLETGSDSDVAGETRSMYGRPYDKYVPNIPSSKIYDSPVYDRGNLSTRPAYPIKDSKYNVSPLKPNVSSIQSMEDASGSANQTDPLANYEAPYLSAFTRNLQELKENSRSFINTSSSSLMSSKSPLRYTSSPGLPEVKERDSNGHFSTVRGIYSSWSQPSRATYKPSTTNREDVRNNQNMVSMGLVAVLALFFVVLAIIYLGLGGKSETFPSLSSDNNIPQCFLDETADFKAPGVNCIMKENIESVLQLLKRLQPILTRKAVSNICENTNEKPYLTDADIVEMFTSDKVTSLEVKEDLQSAQFLIIKNPKWGISLIDINDDNGATTEMLDTLDKLFSARLNGKIGMAILNPELPMQCLVKNKLFTIFSSLLIVAIGIGIYKSYLWYLRYKKSTEREVFKLVSDIISIVETHHQNASTQPGGAQESFLAINHVRDNLIPPKDRKRMAGLWEKAVKFLDENESRIRREVQQVAGEEFHVWRWLPNNSLNKSPTQSAILGKKPKVWQGQAFETMEGSVNSLTCSPTPCLKIRHMFDPDIETEDDWETRVQDAILEKCGEGVNILHIRVDIGSREGCVYMKCMSQEDAGKAYRALHGCWFDGNLVTVKYLRLERYHERFPDAARCVTPLKPSNNQRLSMQLQYWQNRAEAN</sequence>
<reference evidence="16 17" key="1">
    <citation type="journal article" date="2019" name="Philos. Trans. R. Soc. Lond., B, Biol. Sci.">
        <title>Ant behaviour and brain gene expression of defending hosts depend on the ecological success of the intruding social parasite.</title>
        <authorList>
            <person name="Kaur R."/>
            <person name="Stoldt M."/>
            <person name="Jongepier E."/>
            <person name="Feldmeyer B."/>
            <person name="Menzel F."/>
            <person name="Bornberg-Bauer E."/>
            <person name="Foitzik S."/>
        </authorList>
    </citation>
    <scope>NUCLEOTIDE SEQUENCE [LARGE SCALE GENOMIC DNA]</scope>
    <source>
        <tissue evidence="16">Whole body</tissue>
    </source>
</reference>
<feature type="compositionally biased region" description="Basic and acidic residues" evidence="13">
    <location>
        <begin position="1"/>
        <end position="10"/>
    </location>
</feature>
<dbReference type="PROSITE" id="PS50954">
    <property type="entry name" value="LEM"/>
    <property type="match status" value="1"/>
</dbReference>
<dbReference type="FunFam" id="1.10.720.40:FF:000001">
    <property type="entry name" value="LEM domain containing 2, isoform CRA_a"/>
    <property type="match status" value="1"/>
</dbReference>
<evidence type="ECO:0000256" key="10">
    <source>
        <dbReference type="ARBA" id="ARBA00023242"/>
    </source>
</evidence>
<dbReference type="GO" id="GO:0031490">
    <property type="term" value="F:chromatin DNA binding"/>
    <property type="evidence" value="ECO:0007669"/>
    <property type="project" value="TreeGrafter"/>
</dbReference>
<dbReference type="InterPro" id="IPR035979">
    <property type="entry name" value="RBD_domain_sf"/>
</dbReference>
<dbReference type="PANTHER" id="PTHR13428">
    <property type="entry name" value="INNER NUCLEAR MEMBRANE PROTEIN MAN1 LEM DOMAIN CONTAINING PROTEIN"/>
    <property type="match status" value="1"/>
</dbReference>
<dbReference type="Pfam" id="PF09402">
    <property type="entry name" value="MSC"/>
    <property type="match status" value="1"/>
</dbReference>
<feature type="region of interest" description="Disordered" evidence="13">
    <location>
        <begin position="281"/>
        <end position="300"/>
    </location>
</feature>
<evidence type="ECO:0000256" key="14">
    <source>
        <dbReference type="SAM" id="Phobius"/>
    </source>
</evidence>
<dbReference type="InterPro" id="IPR018996">
    <property type="entry name" value="Man1/Src1-like_C"/>
</dbReference>
<dbReference type="InterPro" id="IPR052277">
    <property type="entry name" value="INM_ESCRT-Associated"/>
</dbReference>
<comment type="caution">
    <text evidence="16">The sequence shown here is derived from an EMBL/GenBank/DDBJ whole genome shotgun (WGS) entry which is preliminary data.</text>
</comment>
<keyword evidence="8 14" id="KW-0472">Membrane</keyword>
<keyword evidence="17" id="KW-1185">Reference proteome</keyword>
<protein>
    <recommendedName>
        <fullName evidence="12">LEM domain-containing protein 2</fullName>
    </recommendedName>
</protein>
<name>A0A4S2KZ42_9HYME</name>
<dbReference type="InterPro" id="IPR041885">
    <property type="entry name" value="MAN1_winged_helix_dom"/>
</dbReference>
<dbReference type="GO" id="GO:0030514">
    <property type="term" value="P:negative regulation of BMP signaling pathway"/>
    <property type="evidence" value="ECO:0007669"/>
    <property type="project" value="TreeGrafter"/>
</dbReference>
<feature type="non-terminal residue" evidence="16">
    <location>
        <position position="1"/>
    </location>
</feature>
<feature type="compositionally biased region" description="Basic and acidic residues" evidence="13">
    <location>
        <begin position="113"/>
        <end position="125"/>
    </location>
</feature>
<dbReference type="EMBL" id="QBLH01001040">
    <property type="protein sequence ID" value="TGZ53377.1"/>
    <property type="molecule type" value="Genomic_DNA"/>
</dbReference>
<dbReference type="InterPro" id="IPR003887">
    <property type="entry name" value="LEM_dom"/>
</dbReference>
<feature type="region of interest" description="Disordered" evidence="13">
    <location>
        <begin position="169"/>
        <end position="206"/>
    </location>
</feature>
<dbReference type="CDD" id="cd12286">
    <property type="entry name" value="RRM_Man1"/>
    <property type="match status" value="1"/>
</dbReference>
<feature type="transmembrane region" description="Helical" evidence="14">
    <location>
        <begin position="648"/>
        <end position="671"/>
    </location>
</feature>
<dbReference type="SUPFAM" id="SSF54928">
    <property type="entry name" value="RNA-binding domain, RBD"/>
    <property type="match status" value="1"/>
</dbReference>
<evidence type="ECO:0000256" key="7">
    <source>
        <dbReference type="ARBA" id="ARBA00022990"/>
    </source>
</evidence>
<dbReference type="InterPro" id="IPR011015">
    <property type="entry name" value="LEM/LEM-like_dom_sf"/>
</dbReference>
<dbReference type="Proteomes" id="UP000310200">
    <property type="component" value="Unassembled WGS sequence"/>
</dbReference>
<dbReference type="Gene3D" id="1.10.720.40">
    <property type="match status" value="1"/>
</dbReference>
<dbReference type="InterPro" id="IPR012677">
    <property type="entry name" value="Nucleotide-bd_a/b_plait_sf"/>
</dbReference>
<evidence type="ECO:0000256" key="4">
    <source>
        <dbReference type="ARBA" id="ARBA00022553"/>
    </source>
</evidence>
<evidence type="ECO:0000256" key="12">
    <source>
        <dbReference type="ARBA" id="ARBA00069076"/>
    </source>
</evidence>
<gene>
    <name evidence="16" type="ORF">DBV15_01480</name>
</gene>
<evidence type="ECO:0000313" key="16">
    <source>
        <dbReference type="EMBL" id="TGZ53377.1"/>
    </source>
</evidence>
<keyword evidence="9" id="KW-0206">Cytoskeleton</keyword>
<dbReference type="GO" id="GO:0005637">
    <property type="term" value="C:nuclear inner membrane"/>
    <property type="evidence" value="ECO:0007669"/>
    <property type="project" value="UniProtKB-SubCell"/>
</dbReference>
<comment type="subcellular location">
    <subcellularLocation>
        <location evidence="1">Cytoplasm</location>
        <location evidence="1">Cytoskeleton</location>
        <location evidence="1">Spindle</location>
    </subcellularLocation>
    <subcellularLocation>
        <location evidence="2">Nucleus inner membrane</location>
        <topology evidence="2">Multi-pass membrane protein</topology>
    </subcellularLocation>
</comment>
<keyword evidence="3" id="KW-0963">Cytoplasm</keyword>
<dbReference type="STRING" id="300112.A0A4S2KZ42"/>
<keyword evidence="10" id="KW-0539">Nucleus</keyword>
<feature type="compositionally biased region" description="Low complexity" evidence="13">
    <location>
        <begin position="400"/>
        <end position="409"/>
    </location>
</feature>
<evidence type="ECO:0000256" key="11">
    <source>
        <dbReference type="ARBA" id="ARBA00063442"/>
    </source>
</evidence>
<feature type="region of interest" description="Disordered" evidence="13">
    <location>
        <begin position="235"/>
        <end position="263"/>
    </location>
</feature>
<keyword evidence="7" id="KW-0007">Acetylation</keyword>
<feature type="compositionally biased region" description="Low complexity" evidence="13">
    <location>
        <begin position="102"/>
        <end position="112"/>
    </location>
</feature>
<feature type="region of interest" description="Disordered" evidence="13">
    <location>
        <begin position="1"/>
        <end position="125"/>
    </location>
</feature>
<dbReference type="Gene3D" id="1.10.10.1180">
    <property type="entry name" value="MAN1, winged-helix domain"/>
    <property type="match status" value="1"/>
</dbReference>
<dbReference type="FunFam" id="1.10.10.1180:FF:000002">
    <property type="entry name" value="LEM domain-containing protein 2"/>
    <property type="match status" value="1"/>
</dbReference>
<keyword evidence="5 14" id="KW-0812">Transmembrane</keyword>
<evidence type="ECO:0000256" key="13">
    <source>
        <dbReference type="SAM" id="MobiDB-lite"/>
    </source>
</evidence>
<comment type="subunit">
    <text evidence="11">Interacts (via N-terminus) with LMNA isoform C (via C-terminus) (in vitro). Interacts (via LEM domain) with BANF1. Interacts (via C-terminus) with CHMP7. Interacts (via N-terminus) with tubulin; the interaction causes microtubule bundling and stabilization (in vitro).</text>
</comment>
<evidence type="ECO:0000256" key="2">
    <source>
        <dbReference type="ARBA" id="ARBA00004473"/>
    </source>
</evidence>
<dbReference type="GO" id="GO:0005819">
    <property type="term" value="C:spindle"/>
    <property type="evidence" value="ECO:0007669"/>
    <property type="project" value="UniProtKB-SubCell"/>
</dbReference>
<evidence type="ECO:0000256" key="5">
    <source>
        <dbReference type="ARBA" id="ARBA00022692"/>
    </source>
</evidence>
<evidence type="ECO:0000256" key="6">
    <source>
        <dbReference type="ARBA" id="ARBA00022989"/>
    </source>
</evidence>
<evidence type="ECO:0000259" key="15">
    <source>
        <dbReference type="PROSITE" id="PS50954"/>
    </source>
</evidence>
<proteinExistence type="predicted"/>
<evidence type="ECO:0000256" key="1">
    <source>
        <dbReference type="ARBA" id="ARBA00004186"/>
    </source>
</evidence>
<evidence type="ECO:0000313" key="17">
    <source>
        <dbReference type="Proteomes" id="UP000310200"/>
    </source>
</evidence>
<feature type="domain" description="LEM" evidence="15">
    <location>
        <begin position="125"/>
        <end position="169"/>
    </location>
</feature>
<dbReference type="Pfam" id="PF03020">
    <property type="entry name" value="LEM"/>
    <property type="match status" value="1"/>
</dbReference>
<dbReference type="InterPro" id="IPR034394">
    <property type="entry name" value="Man1_RRM"/>
</dbReference>
<dbReference type="GO" id="GO:0006998">
    <property type="term" value="P:nuclear envelope organization"/>
    <property type="evidence" value="ECO:0007669"/>
    <property type="project" value="TreeGrafter"/>
</dbReference>
<dbReference type="SUPFAM" id="SSF63451">
    <property type="entry name" value="LEM domain"/>
    <property type="match status" value="1"/>
</dbReference>
<feature type="transmembrane region" description="Helical" evidence="14">
    <location>
        <begin position="465"/>
        <end position="488"/>
    </location>
</feature>
<dbReference type="FunFam" id="3.30.70.330:FF:000176">
    <property type="entry name" value="Inner nuclear membrane protein Man1"/>
    <property type="match status" value="1"/>
</dbReference>
<evidence type="ECO:0000256" key="3">
    <source>
        <dbReference type="ARBA" id="ARBA00022490"/>
    </source>
</evidence>
<organism evidence="16 17">
    <name type="scientific">Temnothorax longispinosus</name>
    <dbReference type="NCBI Taxonomy" id="300112"/>
    <lineage>
        <taxon>Eukaryota</taxon>
        <taxon>Metazoa</taxon>
        <taxon>Ecdysozoa</taxon>
        <taxon>Arthropoda</taxon>
        <taxon>Hexapoda</taxon>
        <taxon>Insecta</taxon>
        <taxon>Pterygota</taxon>
        <taxon>Neoptera</taxon>
        <taxon>Endopterygota</taxon>
        <taxon>Hymenoptera</taxon>
        <taxon>Apocrita</taxon>
        <taxon>Aculeata</taxon>
        <taxon>Formicoidea</taxon>
        <taxon>Formicidae</taxon>
        <taxon>Myrmicinae</taxon>
        <taxon>Temnothorax</taxon>
    </lineage>
</organism>
<dbReference type="CDD" id="cd12934">
    <property type="entry name" value="LEM"/>
    <property type="match status" value="1"/>
</dbReference>
<evidence type="ECO:0000256" key="8">
    <source>
        <dbReference type="ARBA" id="ARBA00023136"/>
    </source>
</evidence>
<accession>A0A4S2KZ42</accession>
<dbReference type="Gene3D" id="3.30.70.330">
    <property type="match status" value="1"/>
</dbReference>
<feature type="compositionally biased region" description="Basic and acidic residues" evidence="13">
    <location>
        <begin position="46"/>
        <end position="58"/>
    </location>
</feature>
<feature type="region of interest" description="Disordered" evidence="13">
    <location>
        <begin position="400"/>
        <end position="427"/>
    </location>
</feature>
<dbReference type="PANTHER" id="PTHR13428:SF12">
    <property type="entry name" value="INNER NUCLEAR MEMBRANE PROTEIN MAN1"/>
    <property type="match status" value="1"/>
</dbReference>
<dbReference type="SMART" id="SM00540">
    <property type="entry name" value="LEM"/>
    <property type="match status" value="1"/>
</dbReference>